<evidence type="ECO:0000256" key="2">
    <source>
        <dbReference type="ARBA" id="ARBA00005135"/>
    </source>
</evidence>
<feature type="domain" description="Phosphoserine phosphatase ACT" evidence="15">
    <location>
        <begin position="103"/>
        <end position="183"/>
    </location>
</feature>
<dbReference type="Proteomes" id="UP000560658">
    <property type="component" value="Unassembled WGS sequence"/>
</dbReference>
<dbReference type="EC" id="3.1.3.3" evidence="4"/>
<evidence type="ECO:0000313" key="17">
    <source>
        <dbReference type="Proteomes" id="UP000560658"/>
    </source>
</evidence>
<evidence type="ECO:0000256" key="4">
    <source>
        <dbReference type="ARBA" id="ARBA00012640"/>
    </source>
</evidence>
<dbReference type="GO" id="GO:0000287">
    <property type="term" value="F:magnesium ion binding"/>
    <property type="evidence" value="ECO:0007669"/>
    <property type="project" value="TreeGrafter"/>
</dbReference>
<dbReference type="InterPro" id="IPR050582">
    <property type="entry name" value="HAD-like_SerB"/>
</dbReference>
<feature type="active site" description="Proton donor" evidence="14">
    <location>
        <position position="201"/>
    </location>
</feature>
<evidence type="ECO:0000256" key="1">
    <source>
        <dbReference type="ARBA" id="ARBA00001946"/>
    </source>
</evidence>
<dbReference type="CDD" id="cd04870">
    <property type="entry name" value="ACT_PSP_1"/>
    <property type="match status" value="1"/>
</dbReference>
<accession>A0A840CWD7</accession>
<dbReference type="PANTHER" id="PTHR43344">
    <property type="entry name" value="PHOSPHOSERINE PHOSPHATASE"/>
    <property type="match status" value="1"/>
</dbReference>
<keyword evidence="6" id="KW-0028">Amino-acid biosynthesis</keyword>
<proteinExistence type="inferred from homology"/>
<evidence type="ECO:0000256" key="14">
    <source>
        <dbReference type="PIRSR" id="PIRSR604469-1"/>
    </source>
</evidence>
<dbReference type="InterPro" id="IPR045865">
    <property type="entry name" value="ACT-like_dom_sf"/>
</dbReference>
<dbReference type="Gene3D" id="3.40.50.1000">
    <property type="entry name" value="HAD superfamily/HAD-like"/>
    <property type="match status" value="1"/>
</dbReference>
<feature type="active site" description="Nucleophile" evidence="14">
    <location>
        <position position="199"/>
    </location>
</feature>
<dbReference type="SFLD" id="SFLDF00029">
    <property type="entry name" value="phosphoserine_phosphatase"/>
    <property type="match status" value="1"/>
</dbReference>
<dbReference type="CDD" id="cd04871">
    <property type="entry name" value="ACT_PSP_2"/>
    <property type="match status" value="1"/>
</dbReference>
<keyword evidence="7" id="KW-0479">Metal-binding</keyword>
<dbReference type="FunFam" id="3.30.70.260:FF:000065">
    <property type="entry name" value="Phosphoserine phosphatase SerB"/>
    <property type="match status" value="1"/>
</dbReference>
<evidence type="ECO:0000256" key="7">
    <source>
        <dbReference type="ARBA" id="ARBA00022723"/>
    </source>
</evidence>
<evidence type="ECO:0000256" key="13">
    <source>
        <dbReference type="ARBA" id="ARBA00048523"/>
    </source>
</evidence>
<evidence type="ECO:0000259" key="15">
    <source>
        <dbReference type="Pfam" id="PF21086"/>
    </source>
</evidence>
<name>A0A840CWD7_9BACE</name>
<dbReference type="SFLD" id="SFLDG01137">
    <property type="entry name" value="C1.6.1:_Phosphoserine_Phosphat"/>
    <property type="match status" value="1"/>
</dbReference>
<dbReference type="NCBIfam" id="TIGR01488">
    <property type="entry name" value="HAD-SF-IB"/>
    <property type="match status" value="1"/>
</dbReference>
<dbReference type="CDD" id="cd07500">
    <property type="entry name" value="HAD_PSP"/>
    <property type="match status" value="1"/>
</dbReference>
<dbReference type="Gene3D" id="3.30.70.260">
    <property type="match status" value="2"/>
</dbReference>
<keyword evidence="9" id="KW-0460">Magnesium</keyword>
<dbReference type="UniPathway" id="UPA00135">
    <property type="reaction ID" value="UER00198"/>
</dbReference>
<protein>
    <recommendedName>
        <fullName evidence="5">Phosphoserine phosphatase</fullName>
        <ecNumber evidence="4">3.1.3.3</ecNumber>
    </recommendedName>
    <alternativeName>
        <fullName evidence="11">O-phosphoserine phosphohydrolase</fullName>
    </alternativeName>
</protein>
<reference evidence="16" key="1">
    <citation type="submission" date="2020-08" db="EMBL/GenBank/DDBJ databases">
        <title>Genomic Encyclopedia of Type Strains, Phase IV (KMG-IV): sequencing the most valuable type-strain genomes for metagenomic binning, comparative biology and taxonomic classification.</title>
        <authorList>
            <person name="Goeker M."/>
        </authorList>
    </citation>
    <scope>NUCLEOTIDE SEQUENCE [LARGE SCALE GENOMIC DNA]</scope>
    <source>
        <strain evidence="16">DSM 105720</strain>
    </source>
</reference>
<comment type="catalytic activity">
    <reaction evidence="13">
        <text>O-phospho-D-serine + H2O = D-serine + phosphate</text>
        <dbReference type="Rhea" id="RHEA:24873"/>
        <dbReference type="ChEBI" id="CHEBI:15377"/>
        <dbReference type="ChEBI" id="CHEBI:35247"/>
        <dbReference type="ChEBI" id="CHEBI:43474"/>
        <dbReference type="ChEBI" id="CHEBI:58680"/>
        <dbReference type="EC" id="3.1.3.3"/>
    </reaction>
</comment>
<comment type="pathway">
    <text evidence="2">Amino-acid biosynthesis; L-serine biosynthesis; L-serine from 3-phospho-D-glycerate: step 3/3.</text>
</comment>
<dbReference type="Pfam" id="PF21086">
    <property type="entry name" value="ACT_PSP_2"/>
    <property type="match status" value="1"/>
</dbReference>
<keyword evidence="10" id="KW-0718">Serine biosynthesis</keyword>
<dbReference type="InterPro" id="IPR036412">
    <property type="entry name" value="HAD-like_sf"/>
</dbReference>
<evidence type="ECO:0000256" key="3">
    <source>
        <dbReference type="ARBA" id="ARBA00009184"/>
    </source>
</evidence>
<evidence type="ECO:0000256" key="12">
    <source>
        <dbReference type="ARBA" id="ARBA00048138"/>
    </source>
</evidence>
<evidence type="ECO:0000256" key="8">
    <source>
        <dbReference type="ARBA" id="ARBA00022801"/>
    </source>
</evidence>
<dbReference type="AlphaFoldDB" id="A0A840CWD7"/>
<dbReference type="FunFam" id="3.40.50.1000:FF:000041">
    <property type="entry name" value="Phosphoserine phosphatase SerB"/>
    <property type="match status" value="1"/>
</dbReference>
<keyword evidence="17" id="KW-1185">Reference proteome</keyword>
<dbReference type="EMBL" id="JACIER010000003">
    <property type="protein sequence ID" value="MBB4043171.1"/>
    <property type="molecule type" value="Genomic_DNA"/>
</dbReference>
<dbReference type="Pfam" id="PF00702">
    <property type="entry name" value="Hydrolase"/>
    <property type="match status" value="1"/>
</dbReference>
<dbReference type="GO" id="GO:0036424">
    <property type="term" value="F:L-phosphoserine phosphatase activity"/>
    <property type="evidence" value="ECO:0007669"/>
    <property type="project" value="InterPro"/>
</dbReference>
<evidence type="ECO:0000256" key="11">
    <source>
        <dbReference type="ARBA" id="ARBA00031693"/>
    </source>
</evidence>
<dbReference type="SFLD" id="SFLDS00003">
    <property type="entry name" value="Haloacid_Dehalogenase"/>
    <property type="match status" value="1"/>
</dbReference>
<sequence length="407" mass="45659">MQSSNTELILIRITGEDRPGLTSSATEILAKYDATILDIGQADIHNTLSLGILCRSEERYSGFIMKELLFKASSLGVTIRFEPITTEEYENWVNMQGKNRYILTVLGRKLSARQISAATRVLADQGLNIDAIKRLTGRIPLDECEARTRACIEFSVRGTPKDRIAMQEKLMKLANELDVDFSFQQDNMYRRMRRLICFDMDSTLIETEVIDELAMRFGVGDQVKAITERAMRGEIDFTESFRQRVSLLKGLDASVMQEIAENLPITEGVDRLMYVLKKYGYKIAILSGGFTYFGQYLQNKYGIDYVYANELEIIDGKLTGRYLGDVVDGKRKAELLRLIAQVEKVDIAQTIAVGDGANDLPMLGIAGLGIAFHAKPKVIANAKQSINTIGLDGVLYFLGFKDSYLNM</sequence>
<dbReference type="InterPro" id="IPR004469">
    <property type="entry name" value="PSP"/>
</dbReference>
<dbReference type="SFLD" id="SFLDG01136">
    <property type="entry name" value="C1.6:_Phosphoserine_Phosphatas"/>
    <property type="match status" value="1"/>
</dbReference>
<dbReference type="GO" id="GO:0006564">
    <property type="term" value="P:L-serine biosynthetic process"/>
    <property type="evidence" value="ECO:0007669"/>
    <property type="project" value="UniProtKB-KW"/>
</dbReference>
<keyword evidence="8 16" id="KW-0378">Hydrolase</keyword>
<dbReference type="InterPro" id="IPR023214">
    <property type="entry name" value="HAD_sf"/>
</dbReference>
<dbReference type="SUPFAM" id="SSF56784">
    <property type="entry name" value="HAD-like"/>
    <property type="match status" value="1"/>
</dbReference>
<dbReference type="NCBIfam" id="TIGR00338">
    <property type="entry name" value="serB"/>
    <property type="match status" value="1"/>
</dbReference>
<evidence type="ECO:0000256" key="9">
    <source>
        <dbReference type="ARBA" id="ARBA00022842"/>
    </source>
</evidence>
<dbReference type="PANTHER" id="PTHR43344:SF2">
    <property type="entry name" value="PHOSPHOSERINE PHOSPHATASE"/>
    <property type="match status" value="1"/>
</dbReference>
<evidence type="ECO:0000256" key="6">
    <source>
        <dbReference type="ARBA" id="ARBA00022605"/>
    </source>
</evidence>
<dbReference type="RefSeq" id="WP_044162851.1">
    <property type="nucleotide sequence ID" value="NZ_JACIER010000003.1"/>
</dbReference>
<dbReference type="Pfam" id="PF13740">
    <property type="entry name" value="ACT_6"/>
    <property type="match status" value="1"/>
</dbReference>
<gene>
    <name evidence="16" type="ORF">GGR06_000938</name>
</gene>
<dbReference type="SUPFAM" id="SSF55021">
    <property type="entry name" value="ACT-like"/>
    <property type="match status" value="2"/>
</dbReference>
<evidence type="ECO:0000256" key="5">
    <source>
        <dbReference type="ARBA" id="ARBA00015196"/>
    </source>
</evidence>
<evidence type="ECO:0000256" key="10">
    <source>
        <dbReference type="ARBA" id="ARBA00023299"/>
    </source>
</evidence>
<comment type="catalytic activity">
    <reaction evidence="12">
        <text>O-phospho-L-serine + H2O = L-serine + phosphate</text>
        <dbReference type="Rhea" id="RHEA:21208"/>
        <dbReference type="ChEBI" id="CHEBI:15377"/>
        <dbReference type="ChEBI" id="CHEBI:33384"/>
        <dbReference type="ChEBI" id="CHEBI:43474"/>
        <dbReference type="ChEBI" id="CHEBI:57524"/>
        <dbReference type="EC" id="3.1.3.3"/>
    </reaction>
</comment>
<dbReference type="GO" id="GO:0005737">
    <property type="term" value="C:cytoplasm"/>
    <property type="evidence" value="ECO:0007669"/>
    <property type="project" value="TreeGrafter"/>
</dbReference>
<comment type="similarity">
    <text evidence="3">Belongs to the HAD-like hydrolase superfamily. SerB family.</text>
</comment>
<dbReference type="FunFam" id="3.30.70.260:FF:000041">
    <property type="entry name" value="Phosphoserine phosphatase SerB"/>
    <property type="match status" value="1"/>
</dbReference>
<comment type="cofactor">
    <cofactor evidence="1">
        <name>Mg(2+)</name>
        <dbReference type="ChEBI" id="CHEBI:18420"/>
    </cofactor>
</comment>
<evidence type="ECO:0000313" key="16">
    <source>
        <dbReference type="EMBL" id="MBB4043171.1"/>
    </source>
</evidence>
<organism evidence="16 17">
    <name type="scientific">Bacteroides reticulotermitis</name>
    <dbReference type="NCBI Taxonomy" id="1133319"/>
    <lineage>
        <taxon>Bacteria</taxon>
        <taxon>Pseudomonadati</taxon>
        <taxon>Bacteroidota</taxon>
        <taxon>Bacteroidia</taxon>
        <taxon>Bacteroidales</taxon>
        <taxon>Bacteroidaceae</taxon>
        <taxon>Bacteroides</taxon>
    </lineage>
</organism>
<comment type="caution">
    <text evidence="16">The sequence shown here is derived from an EMBL/GenBank/DDBJ whole genome shotgun (WGS) entry which is preliminary data.</text>
</comment>
<dbReference type="InterPro" id="IPR049148">
    <property type="entry name" value="PSP_ACT"/>
</dbReference>